<reference evidence="2 3" key="1">
    <citation type="submission" date="2018-05" db="EMBL/GenBank/DDBJ databases">
        <title>Rhodoferax soyangensis sp.nov., isolated from an oligotrophic freshwater lake.</title>
        <authorList>
            <person name="Park M."/>
        </authorList>
    </citation>
    <scope>NUCLEOTIDE SEQUENCE [LARGE SCALE GENOMIC DNA]</scope>
    <source>
        <strain evidence="2 3">IMCC26218</strain>
    </source>
</reference>
<organism evidence="2 3">
    <name type="scientific">Rhodoferax lacus</name>
    <dbReference type="NCBI Taxonomy" id="2184758"/>
    <lineage>
        <taxon>Bacteria</taxon>
        <taxon>Pseudomonadati</taxon>
        <taxon>Pseudomonadota</taxon>
        <taxon>Betaproteobacteria</taxon>
        <taxon>Burkholderiales</taxon>
        <taxon>Comamonadaceae</taxon>
        <taxon>Rhodoferax</taxon>
    </lineage>
</organism>
<evidence type="ECO:0000259" key="1">
    <source>
        <dbReference type="PROSITE" id="PS51332"/>
    </source>
</evidence>
<accession>A0A3E1REI5</accession>
<dbReference type="InterPro" id="IPR036724">
    <property type="entry name" value="Cobalamin-bd_sf"/>
</dbReference>
<dbReference type="GO" id="GO:0031419">
    <property type="term" value="F:cobalamin binding"/>
    <property type="evidence" value="ECO:0007669"/>
    <property type="project" value="InterPro"/>
</dbReference>
<dbReference type="EMBL" id="QFZK01000005">
    <property type="protein sequence ID" value="RFO97010.1"/>
    <property type="molecule type" value="Genomic_DNA"/>
</dbReference>
<evidence type="ECO:0000313" key="2">
    <source>
        <dbReference type="EMBL" id="RFO97010.1"/>
    </source>
</evidence>
<dbReference type="SUPFAM" id="SSF52242">
    <property type="entry name" value="Cobalamin (vitamin B12)-binding domain"/>
    <property type="match status" value="1"/>
</dbReference>
<protein>
    <recommendedName>
        <fullName evidence="1">B12-binding domain-containing protein</fullName>
    </recommendedName>
</protein>
<comment type="caution">
    <text evidence="2">The sequence shown here is derived from an EMBL/GenBank/DDBJ whole genome shotgun (WGS) entry which is preliminary data.</text>
</comment>
<dbReference type="AlphaFoldDB" id="A0A3E1REI5"/>
<dbReference type="CDD" id="cd02065">
    <property type="entry name" value="B12-binding_like"/>
    <property type="match status" value="1"/>
</dbReference>
<feature type="domain" description="B12-binding" evidence="1">
    <location>
        <begin position="197"/>
        <end position="327"/>
    </location>
</feature>
<dbReference type="Gene3D" id="3.40.50.280">
    <property type="entry name" value="Cobalamin-binding domain"/>
    <property type="match status" value="1"/>
</dbReference>
<keyword evidence="3" id="KW-1185">Reference proteome</keyword>
<evidence type="ECO:0000313" key="3">
    <source>
        <dbReference type="Proteomes" id="UP000260665"/>
    </source>
</evidence>
<proteinExistence type="predicted"/>
<dbReference type="Proteomes" id="UP000260665">
    <property type="component" value="Unassembled WGS sequence"/>
</dbReference>
<sequence length="327" mass="35367">MMGRRPIHGSCIGANMDLGLVAPLCGGLRFPVLLHDWHWTAMSMVGSSASRTKSDSNCGEEGDEGYEECKGSLRSVIESQIIPRLLQAHASFSASNAQTFNTAYDPDRAEVDAFATLCVQASAEGATAFVKRLQKDGVNNDDLFLKLMAPAARCLGTWWEEDKTDFTVVTLGLLRMQQLTHELGYDYHEGPQDAGMVRRVMLAAAPGSQHILGLVMVSEFFRKEGWQVVVEIANTDKEILQAARNEWFDLIGLSVGLVEQLPTLANLIAQVKKASRNPDTPVLLGGPAFYSSDITAESVGANGISLDALHGIKLAAALVDPLKRVAP</sequence>
<gene>
    <name evidence="2" type="ORF">DIC66_11025</name>
</gene>
<dbReference type="Pfam" id="PF02310">
    <property type="entry name" value="B12-binding"/>
    <property type="match status" value="1"/>
</dbReference>
<dbReference type="InterPro" id="IPR006158">
    <property type="entry name" value="Cobalamin-bd"/>
</dbReference>
<name>A0A3E1REI5_9BURK</name>
<dbReference type="PROSITE" id="PS51332">
    <property type="entry name" value="B12_BINDING"/>
    <property type="match status" value="1"/>
</dbReference>
<dbReference type="GO" id="GO:0046872">
    <property type="term" value="F:metal ion binding"/>
    <property type="evidence" value="ECO:0007669"/>
    <property type="project" value="InterPro"/>
</dbReference>